<proteinExistence type="predicted"/>
<dbReference type="EMBL" id="CP012172">
    <property type="protein sequence ID" value="AKV75223.1"/>
    <property type="molecule type" value="Genomic_DNA"/>
</dbReference>
<dbReference type="EMBL" id="CP008822">
    <property type="protein sequence ID" value="AIM26456.1"/>
    <property type="molecule type" value="Genomic_DNA"/>
</dbReference>
<protein>
    <recommendedName>
        <fullName evidence="14">DUF1404 domain-containing protein</fullName>
    </recommendedName>
</protein>
<reference evidence="7 9" key="3">
    <citation type="submission" date="2015-07" db="EMBL/GenBank/DDBJ databases">
        <title>Physiological, transcriptional responses and genome re-sequencing of acid resistant extremely thermoacidophilic Metallosphaera sedula SARC-M1.</title>
        <authorList>
            <person name="Ai C."/>
            <person name="McCarthy S."/>
            <person name="Eckrich V."/>
            <person name="Rudrappa D."/>
            <person name="Qiu G."/>
            <person name="Blum P."/>
        </authorList>
    </citation>
    <scope>NUCLEOTIDE SEQUENCE [LARGE SCALE GENOMIC DNA]</scope>
    <source>
        <strain evidence="7 9">SARC-M1</strain>
    </source>
</reference>
<evidence type="ECO:0000313" key="7">
    <source>
        <dbReference type="EMBL" id="AKV82432.1"/>
    </source>
</evidence>
<dbReference type="Proteomes" id="UP000056255">
    <property type="component" value="Chromosome"/>
</dbReference>
<organism evidence="2 8">
    <name type="scientific">Metallosphaera sedula</name>
    <dbReference type="NCBI Taxonomy" id="43687"/>
    <lineage>
        <taxon>Archaea</taxon>
        <taxon>Thermoproteota</taxon>
        <taxon>Thermoprotei</taxon>
        <taxon>Sulfolobales</taxon>
        <taxon>Sulfolobaceae</taxon>
        <taxon>Metallosphaera</taxon>
    </lineage>
</organism>
<evidence type="ECO:0000313" key="6">
    <source>
        <dbReference type="EMBL" id="AKV81957.1"/>
    </source>
</evidence>
<feature type="transmembrane region" description="Helical" evidence="1">
    <location>
        <begin position="108"/>
        <end position="129"/>
    </location>
</feature>
<evidence type="ECO:0000313" key="4">
    <source>
        <dbReference type="EMBL" id="AKV77461.1"/>
    </source>
</evidence>
<keyword evidence="1" id="KW-0472">Membrane</keyword>
<dbReference type="Proteomes" id="UP000029084">
    <property type="component" value="Chromosome"/>
</dbReference>
<evidence type="ECO:0000313" key="11">
    <source>
        <dbReference type="Proteomes" id="UP000062398"/>
    </source>
</evidence>
<keyword evidence="1" id="KW-1133">Transmembrane helix</keyword>
<evidence type="ECO:0000313" key="2">
    <source>
        <dbReference type="EMBL" id="AIM26456.1"/>
    </source>
</evidence>
<evidence type="ECO:0000313" key="8">
    <source>
        <dbReference type="Proteomes" id="UP000029084"/>
    </source>
</evidence>
<dbReference type="Proteomes" id="UP000062475">
    <property type="component" value="Chromosome"/>
</dbReference>
<dbReference type="OMA" id="EVFMASH"/>
<feature type="transmembrane region" description="Helical" evidence="1">
    <location>
        <begin position="28"/>
        <end position="45"/>
    </location>
</feature>
<evidence type="ECO:0000313" key="9">
    <source>
        <dbReference type="Proteomes" id="UP000056255"/>
    </source>
</evidence>
<dbReference type="Pfam" id="PF07185">
    <property type="entry name" value="DUF1404"/>
    <property type="match status" value="1"/>
</dbReference>
<dbReference type="Proteomes" id="UP000062398">
    <property type="component" value="Chromosome"/>
</dbReference>
<sequence>MASVALIVLTVNPFTLEALPKNPLVLMASHYSLYFAGALAGLGLFRFNKLLAIPAVIPPIVFHLPYFFVESGVSLPWTFVDYSLTVVGGILLGGSMRQMGKVMKGSLFVLYMIGDTTLAILLILGFPVYSSPTVPFSPYSTTQLVEVSYLMFGVMNAILFGVLGYTLKKLLE</sequence>
<feature type="transmembrane region" description="Helical" evidence="1">
    <location>
        <begin position="75"/>
        <end position="96"/>
    </location>
</feature>
<evidence type="ECO:0000313" key="12">
    <source>
        <dbReference type="Proteomes" id="UP000062475"/>
    </source>
</evidence>
<evidence type="ECO:0008006" key="14">
    <source>
        <dbReference type="Google" id="ProtNLM"/>
    </source>
</evidence>
<dbReference type="PATRIC" id="fig|43687.5.peg.297"/>
<dbReference type="OrthoDB" id="34528at2157"/>
<feature type="transmembrane region" description="Helical" evidence="1">
    <location>
        <begin position="149"/>
        <end position="167"/>
    </location>
</feature>
<accession>A0A088E2D0</accession>
<dbReference type="EMBL" id="CP012175">
    <property type="protein sequence ID" value="AKV81957.1"/>
    <property type="molecule type" value="Genomic_DNA"/>
</dbReference>
<dbReference type="AlphaFoldDB" id="A0A088E2D0"/>
<evidence type="ECO:0000313" key="13">
    <source>
        <dbReference type="Proteomes" id="UP000068832"/>
    </source>
</evidence>
<reference evidence="2 8" key="1">
    <citation type="journal article" date="2014" name="J. Bacteriol.">
        <title>Role of an Archaeal PitA Transporter in the Copper and Arsenic Resistance of Metallosphaera sedula, an Extreme Thermoacidophile.</title>
        <authorList>
            <person name="McCarthy S."/>
            <person name="Ai C."/>
            <person name="Wheaton G."/>
            <person name="Tevatia R."/>
            <person name="Eckrich V."/>
            <person name="Kelly R."/>
            <person name="Blum P."/>
        </authorList>
    </citation>
    <scope>NUCLEOTIDE SEQUENCE [LARGE SCALE GENOMIC DNA]</scope>
    <source>
        <strain evidence="2 8">CuR1</strain>
    </source>
</reference>
<dbReference type="InterPro" id="IPR009844">
    <property type="entry name" value="DUF1404"/>
</dbReference>
<dbReference type="Proteomes" id="UP000061362">
    <property type="component" value="Chromosome"/>
</dbReference>
<dbReference type="EMBL" id="CP012176">
    <property type="protein sequence ID" value="AKV82432.1"/>
    <property type="molecule type" value="Genomic_DNA"/>
</dbReference>
<evidence type="ECO:0000313" key="10">
    <source>
        <dbReference type="Proteomes" id="UP000061362"/>
    </source>
</evidence>
<evidence type="ECO:0000313" key="5">
    <source>
        <dbReference type="EMBL" id="AKV79712.1"/>
    </source>
</evidence>
<dbReference type="Proteomes" id="UP000068832">
    <property type="component" value="Chromosome"/>
</dbReference>
<evidence type="ECO:0000256" key="1">
    <source>
        <dbReference type="SAM" id="Phobius"/>
    </source>
</evidence>
<reference evidence="10 11" key="2">
    <citation type="journal article" date="2015" name="Genome Announc.">
        <title>Complete Genome Sequences of Evolved Arsenate-Resistant Metallosphaera sedula Strains.</title>
        <authorList>
            <person name="Ai C."/>
            <person name="McCarthy S."/>
            <person name="Schackwitz W."/>
            <person name="Martin J."/>
            <person name="Lipzen A."/>
            <person name="Blum P."/>
        </authorList>
    </citation>
    <scope>NUCLEOTIDE SEQUENCE [LARGE SCALE GENOMIC DNA]</scope>
    <source>
        <strain evidence="5 11">ARS120-1</strain>
        <strain evidence="6 10">ARS120-2</strain>
        <strain evidence="3 13">ARS50-1</strain>
        <strain evidence="4 12">ARS50-2</strain>
    </source>
</reference>
<keyword evidence="1" id="KW-0812">Transmembrane</keyword>
<evidence type="ECO:0000313" key="3">
    <source>
        <dbReference type="EMBL" id="AKV75223.1"/>
    </source>
</evidence>
<gene>
    <name evidence="2" type="ORF">HA72_0292</name>
    <name evidence="3" type="ORF">MsedA_0303</name>
    <name evidence="4" type="ORF">MsedB_0303</name>
    <name evidence="5" type="ORF">MsedC_0302</name>
    <name evidence="6" type="ORF">MsedD_0303</name>
    <name evidence="7" type="ORF">MsedE_0303</name>
</gene>
<feature type="transmembrane region" description="Helical" evidence="1">
    <location>
        <begin position="50"/>
        <end position="69"/>
    </location>
</feature>
<dbReference type="EMBL" id="CP012174">
    <property type="protein sequence ID" value="AKV79712.1"/>
    <property type="molecule type" value="Genomic_DNA"/>
</dbReference>
<name>A0A088E2D0_9CREN</name>
<dbReference type="EMBL" id="CP012173">
    <property type="protein sequence ID" value="AKV77461.1"/>
    <property type="molecule type" value="Genomic_DNA"/>
</dbReference>